<sequence>MWICLRSLASADRGSEGGGLCPPPASQADALLTTDDQVVKDPDVQEAEGFLQALGDLAVCFAGLRVPARVVVEEDEGDGVEPQGTFGDDPGMDFAAVDGASEQMLGGQDVVLGVEEDDAEDFVRQVGAAGDQVAAGLVGAVDSALALKALLQDGRGGEQDALLVHLELVLSLQVLGALHRFFSTSALCASWEPTGEASGPTAPRSEHRGSGAQRRAATERQRREGGLALRIGAAKLRSLSEAQRWWIQPHAAPQGFRTKRHSNGRGRLMSSGDA</sequence>
<dbReference type="Proteomes" id="UP000234166">
    <property type="component" value="Unassembled WGS sequence"/>
</dbReference>
<protein>
    <submittedName>
        <fullName evidence="2">Uncharacterized protein</fullName>
    </submittedName>
</protein>
<feature type="region of interest" description="Disordered" evidence="1">
    <location>
        <begin position="250"/>
        <end position="274"/>
    </location>
</feature>
<evidence type="ECO:0000313" key="3">
    <source>
        <dbReference type="Proteomes" id="UP000234166"/>
    </source>
</evidence>
<dbReference type="AlphaFoldDB" id="A0AB38DWI5"/>
<evidence type="ECO:0000256" key="1">
    <source>
        <dbReference type="SAM" id="MobiDB-lite"/>
    </source>
</evidence>
<accession>A0AB38DWI5</accession>
<name>A0AB38DWI5_XANCH</name>
<reference evidence="2 3" key="1">
    <citation type="submission" date="2017-10" db="EMBL/GenBank/DDBJ databases">
        <authorList>
            <person name="Regsiter A."/>
            <person name="William W."/>
        </authorList>
    </citation>
    <scope>NUCLEOTIDE SEQUENCE [LARGE SCALE GENOMIC DNA]</scope>
    <source>
        <strain evidence="2 3">CFBP7430</strain>
    </source>
</reference>
<gene>
    <name evidence="2" type="ORF">XAP7430_1420003</name>
</gene>
<comment type="caution">
    <text evidence="2">The sequence shown here is derived from an EMBL/GenBank/DDBJ whole genome shotgun (WGS) entry which is preliminary data.</text>
</comment>
<feature type="region of interest" description="Disordered" evidence="1">
    <location>
        <begin position="192"/>
        <end position="224"/>
    </location>
</feature>
<organism evidence="2 3">
    <name type="scientific">Xanthomonas campestris pv. phaseoli</name>
    <dbReference type="NCBI Taxonomy" id="317013"/>
    <lineage>
        <taxon>Bacteria</taxon>
        <taxon>Pseudomonadati</taxon>
        <taxon>Pseudomonadota</taxon>
        <taxon>Gammaproteobacteria</taxon>
        <taxon>Lysobacterales</taxon>
        <taxon>Lysobacteraceae</taxon>
        <taxon>Xanthomonas</taxon>
    </lineage>
</organism>
<proteinExistence type="predicted"/>
<dbReference type="EMBL" id="OCYS01000049">
    <property type="protein sequence ID" value="SON83454.1"/>
    <property type="molecule type" value="Genomic_DNA"/>
</dbReference>
<evidence type="ECO:0000313" key="2">
    <source>
        <dbReference type="EMBL" id="SON83454.1"/>
    </source>
</evidence>